<evidence type="ECO:0000256" key="6">
    <source>
        <dbReference type="ARBA" id="ARBA00023033"/>
    </source>
</evidence>
<dbReference type="PROSITE" id="PS00086">
    <property type="entry name" value="CYTOCHROME_P450"/>
    <property type="match status" value="1"/>
</dbReference>
<dbReference type="AlphaFoldDB" id="A0A1T3NJM0"/>
<dbReference type="GO" id="GO:0016705">
    <property type="term" value="F:oxidoreductase activity, acting on paired donors, with incorporation or reduction of molecular oxygen"/>
    <property type="evidence" value="ECO:0007669"/>
    <property type="project" value="InterPro"/>
</dbReference>
<dbReference type="InterPro" id="IPR002397">
    <property type="entry name" value="Cyt_P450_B"/>
</dbReference>
<protein>
    <recommendedName>
        <fullName evidence="10">Cytochrome</fullName>
    </recommendedName>
</protein>
<name>A0A1T3NJM0_9ACTN</name>
<dbReference type="InterPro" id="IPR001128">
    <property type="entry name" value="Cyt_P450"/>
</dbReference>
<gene>
    <name evidence="8" type="ORF">B4N89_45900</name>
</gene>
<keyword evidence="6 7" id="KW-0503">Monooxygenase</keyword>
<comment type="similarity">
    <text evidence="1 7">Belongs to the cytochrome P450 family.</text>
</comment>
<keyword evidence="4 7" id="KW-0560">Oxidoreductase</keyword>
<dbReference type="Gene3D" id="1.10.630.10">
    <property type="entry name" value="Cytochrome P450"/>
    <property type="match status" value="1"/>
</dbReference>
<dbReference type="Proteomes" id="UP000190037">
    <property type="component" value="Unassembled WGS sequence"/>
</dbReference>
<dbReference type="InterPro" id="IPR036396">
    <property type="entry name" value="Cyt_P450_sf"/>
</dbReference>
<accession>A0A1T3NJM0</accession>
<dbReference type="PANTHER" id="PTHR46696:SF1">
    <property type="entry name" value="CYTOCHROME P450 YJIB-RELATED"/>
    <property type="match status" value="1"/>
</dbReference>
<dbReference type="OrthoDB" id="5500002at2"/>
<evidence type="ECO:0000256" key="2">
    <source>
        <dbReference type="ARBA" id="ARBA00022617"/>
    </source>
</evidence>
<dbReference type="PRINTS" id="PR00359">
    <property type="entry name" value="BP450"/>
</dbReference>
<dbReference type="EMBL" id="MWQN01000005">
    <property type="protein sequence ID" value="OPC76811.1"/>
    <property type="molecule type" value="Genomic_DNA"/>
</dbReference>
<evidence type="ECO:0000256" key="7">
    <source>
        <dbReference type="RuleBase" id="RU000461"/>
    </source>
</evidence>
<evidence type="ECO:0000256" key="4">
    <source>
        <dbReference type="ARBA" id="ARBA00023002"/>
    </source>
</evidence>
<dbReference type="STRING" id="159449.B4N89_45900"/>
<comment type="caution">
    <text evidence="8">The sequence shown here is derived from an EMBL/GenBank/DDBJ whole genome shotgun (WGS) entry which is preliminary data.</text>
</comment>
<dbReference type="InterPro" id="IPR017972">
    <property type="entry name" value="Cyt_P450_CS"/>
</dbReference>
<proteinExistence type="inferred from homology"/>
<dbReference type="PANTHER" id="PTHR46696">
    <property type="entry name" value="P450, PUTATIVE (EUROFUNG)-RELATED"/>
    <property type="match status" value="1"/>
</dbReference>
<dbReference type="Pfam" id="PF00067">
    <property type="entry name" value="p450"/>
    <property type="match status" value="1"/>
</dbReference>
<dbReference type="SUPFAM" id="SSF48264">
    <property type="entry name" value="Cytochrome P450"/>
    <property type="match status" value="1"/>
</dbReference>
<dbReference type="FunFam" id="1.10.630.10:FF:000018">
    <property type="entry name" value="Cytochrome P450 monooxygenase"/>
    <property type="match status" value="1"/>
</dbReference>
<dbReference type="PRINTS" id="PR00385">
    <property type="entry name" value="P450"/>
</dbReference>
<sequence>MRLDPAAPDHHGEIRRLRAHGPIAPVLLPGDVPAWIVLGDDTLRLALTHPHVVKDYRAWNRWGTIPADWPLIGMVKVDNAVTADGPEHARLRAPLRTALNPRRVLALEAHVHTLTDRFLDRAAALPGPVDLRAHLAAPLPLAVLGHLLGIPDGELEDLSRLVRSIFTSTAAPDEVVATQQAITRRLEDLVAVRRAHPGDDLTTDLIAHHDRGDLTGEELVGTLWLAIAAGYETTTGLLVNAVHTLLTHTDQRALATRTPDDGDTDPWADVVNETLRWNSPVGHFLMRYTTREVTLAGTTIPAGDAVIASYTAAGRDRSVHGEDADRFDITRRPAAGLLSFGHGPHFCPGAPLARLQARICLRTLFTRFPHLALDTTARPPRPVPSLVANTLDSLPVRLH</sequence>
<dbReference type="GO" id="GO:0020037">
    <property type="term" value="F:heme binding"/>
    <property type="evidence" value="ECO:0007669"/>
    <property type="project" value="InterPro"/>
</dbReference>
<organism evidence="8 9">
    <name type="scientific">Embleya scabrispora</name>
    <dbReference type="NCBI Taxonomy" id="159449"/>
    <lineage>
        <taxon>Bacteria</taxon>
        <taxon>Bacillati</taxon>
        <taxon>Actinomycetota</taxon>
        <taxon>Actinomycetes</taxon>
        <taxon>Kitasatosporales</taxon>
        <taxon>Streptomycetaceae</taxon>
        <taxon>Embleya</taxon>
    </lineage>
</organism>
<keyword evidence="2 7" id="KW-0349">Heme</keyword>
<reference evidence="8 9" key="1">
    <citation type="submission" date="2017-03" db="EMBL/GenBank/DDBJ databases">
        <title>Draft genome sequence of Streptomyces scabrisporus NF3, endophyte isolated from Amphipterygium adstringens.</title>
        <authorList>
            <person name="Vazquez M."/>
            <person name="Ceapa C.D."/>
            <person name="Rodriguez Luna D."/>
            <person name="Sanchez Esquivel S."/>
        </authorList>
    </citation>
    <scope>NUCLEOTIDE SEQUENCE [LARGE SCALE GENOMIC DNA]</scope>
    <source>
        <strain evidence="8 9">NF3</strain>
    </source>
</reference>
<dbReference type="CDD" id="cd11029">
    <property type="entry name" value="CYP107-like"/>
    <property type="match status" value="1"/>
</dbReference>
<dbReference type="GO" id="GO:0004497">
    <property type="term" value="F:monooxygenase activity"/>
    <property type="evidence" value="ECO:0007669"/>
    <property type="project" value="UniProtKB-KW"/>
</dbReference>
<evidence type="ECO:0000256" key="1">
    <source>
        <dbReference type="ARBA" id="ARBA00010617"/>
    </source>
</evidence>
<evidence type="ECO:0000256" key="5">
    <source>
        <dbReference type="ARBA" id="ARBA00023004"/>
    </source>
</evidence>
<keyword evidence="3 7" id="KW-0479">Metal-binding</keyword>
<evidence type="ECO:0000313" key="9">
    <source>
        <dbReference type="Proteomes" id="UP000190037"/>
    </source>
</evidence>
<evidence type="ECO:0000313" key="8">
    <source>
        <dbReference type="EMBL" id="OPC76811.1"/>
    </source>
</evidence>
<dbReference type="GO" id="GO:0005506">
    <property type="term" value="F:iron ion binding"/>
    <property type="evidence" value="ECO:0007669"/>
    <property type="project" value="InterPro"/>
</dbReference>
<keyword evidence="9" id="KW-1185">Reference proteome</keyword>
<keyword evidence="5 7" id="KW-0408">Iron</keyword>
<evidence type="ECO:0008006" key="10">
    <source>
        <dbReference type="Google" id="ProtNLM"/>
    </source>
</evidence>
<evidence type="ECO:0000256" key="3">
    <source>
        <dbReference type="ARBA" id="ARBA00022723"/>
    </source>
</evidence>